<evidence type="ECO:0000313" key="5">
    <source>
        <dbReference type="EMBL" id="KAJ8904174.1"/>
    </source>
</evidence>
<keyword evidence="1 2" id="KW-0732">Signal</keyword>
<accession>A0AAV8UNR0</accession>
<proteinExistence type="predicted"/>
<comment type="caution">
    <text evidence="5">The sequence shown here is derived from an EMBL/GenBank/DDBJ whole genome shotgun (WGS) entry which is preliminary data.</text>
</comment>
<evidence type="ECO:0000313" key="6">
    <source>
        <dbReference type="Proteomes" id="UP001157974"/>
    </source>
</evidence>
<feature type="domain" description="SbsA Ig-like" evidence="4">
    <location>
        <begin position="734"/>
        <end position="840"/>
    </location>
</feature>
<evidence type="ECO:0008006" key="7">
    <source>
        <dbReference type="Google" id="ProtNLM"/>
    </source>
</evidence>
<dbReference type="InterPro" id="IPR014755">
    <property type="entry name" value="Cu-Rt/internalin_Ig-like"/>
</dbReference>
<dbReference type="Pfam" id="PF07995">
    <property type="entry name" value="GSDH"/>
    <property type="match status" value="1"/>
</dbReference>
<gene>
    <name evidence="5" type="ORF">NDN08_000701</name>
</gene>
<organism evidence="5 6">
    <name type="scientific">Rhodosorus marinus</name>
    <dbReference type="NCBI Taxonomy" id="101924"/>
    <lineage>
        <taxon>Eukaryota</taxon>
        <taxon>Rhodophyta</taxon>
        <taxon>Stylonematophyceae</taxon>
        <taxon>Stylonematales</taxon>
        <taxon>Stylonemataceae</taxon>
        <taxon>Rhodosorus</taxon>
    </lineage>
</organism>
<dbReference type="Pfam" id="PF13205">
    <property type="entry name" value="Big_5"/>
    <property type="match status" value="2"/>
</dbReference>
<protein>
    <recommendedName>
        <fullName evidence="7">Glucose/Sorbosone dehydrogenase domain-containing protein</fullName>
    </recommendedName>
</protein>
<dbReference type="Gene3D" id="2.60.40.1220">
    <property type="match status" value="1"/>
</dbReference>
<reference evidence="5 6" key="1">
    <citation type="journal article" date="2023" name="Nat. Commun.">
        <title>Origin of minicircular mitochondrial genomes in red algae.</title>
        <authorList>
            <person name="Lee Y."/>
            <person name="Cho C.H."/>
            <person name="Lee Y.M."/>
            <person name="Park S.I."/>
            <person name="Yang J.H."/>
            <person name="West J.A."/>
            <person name="Bhattacharya D."/>
            <person name="Yoon H.S."/>
        </authorList>
    </citation>
    <scope>NUCLEOTIDE SEQUENCE [LARGE SCALE GENOMIC DNA]</scope>
    <source>
        <strain evidence="5 6">CCMP1338</strain>
        <tissue evidence="5">Whole cell</tissue>
    </source>
</reference>
<name>A0AAV8UNR0_9RHOD</name>
<dbReference type="Proteomes" id="UP001157974">
    <property type="component" value="Unassembled WGS sequence"/>
</dbReference>
<dbReference type="Gene3D" id="2.120.10.30">
    <property type="entry name" value="TolB, C-terminal domain"/>
    <property type="match status" value="1"/>
</dbReference>
<evidence type="ECO:0000256" key="1">
    <source>
        <dbReference type="ARBA" id="ARBA00022729"/>
    </source>
</evidence>
<evidence type="ECO:0000256" key="2">
    <source>
        <dbReference type="SAM" id="SignalP"/>
    </source>
</evidence>
<dbReference type="InterPro" id="IPR011041">
    <property type="entry name" value="Quinoprot_gluc/sorb_DH_b-prop"/>
</dbReference>
<evidence type="ECO:0000259" key="3">
    <source>
        <dbReference type="Pfam" id="PF07995"/>
    </source>
</evidence>
<feature type="domain" description="Glucose/Sorbosone dehydrogenase" evidence="3">
    <location>
        <begin position="239"/>
        <end position="614"/>
    </location>
</feature>
<dbReference type="PANTHER" id="PTHR19328:SF13">
    <property type="entry name" value="HIPL1 PROTEIN"/>
    <property type="match status" value="1"/>
</dbReference>
<feature type="domain" description="SbsA Ig-like" evidence="4">
    <location>
        <begin position="620"/>
        <end position="720"/>
    </location>
</feature>
<sequence length="1499" mass="166635">MEVRIRGPLAQSLLVLLAFCVLFGIDGVHGKERKDCTRDVHVYRDWFAYDGMLVGRAIGANVTVNNLNNELLRIPCIETIYRNHPCGLAARLKLHQLLTGERVRLKVCSGPGTEREVLLSQQVRGIVRSMIKSGLAGLGESCKNDAILAALNEKMRAEGRGCYWRTNKAVDREEFTTISDKNDELRYRFNGDKTRAASEGSSGETSHVKVNAAGRATDLLEEFPTGFKVEEWTSGFLFRPVDIEFASPGVIYVALNEGRLFRLASDGKVVGGSVLDWRTFVNNYNDRGVMSMKLSPSFDEDSLVYVYLVYEHSSDPATYKSARTARVMRVKLSADGKEELPETREVVVGTRSGYGCDTIDGNDPHADCLGAAGRSHVGGGINFDELKNLLVAVGDGGFSWIKEDALKAQRSNTYSGKVIRVSTAEGSLGLGVEDNPWYTGNPIHKLSKIYAYGIRNVLHLHRSPLDGFTFYFGDTQWNKKEEISVLRKGNNHGWPCFESDVKNTQWYNNPECESFDVASHAKPIIAWPHESSTHSSMAGERIRIGNFPRRYYDRLIYADHAAGWIGFAELDENDVFVKDVERWQLTDVNPVQVKAGLDNALYVVSVYNAGTILRVTYEADITPLVLEAVNPNDGEQVSSSNFDEISGIFSKSVEPDTVTSETVFIRNDTGGVVATNLEFDYERRTFIVKPTVTLIEDRDFWLVIKGGPSGVLDLDNNVLENDIVTLFRLTSSSDTTPPTIVRTLPASDETGASQSKSITIEFSEEIDVTDILDKITVVTESGFVFPMQNFRWVDSSRQLKLQDDLFYGTRFTVTVLGGAAGISDLAGNRLASEYSWSFTTEERGATVVAEILSPTHGETITVGDTINFKGRAFDAEGYEISSSYLRWQILIKHCPFTEDPTCHDHVEYYKEGVSEGSIVAPFHFDNFFYEVGLFAVYNNQIGQAFATVKTWRALFTLESQPPGLPLALNGVLRTTPFTEKVVRFSPVLLYAPDGAGPMTFMKWAEGGQREKQVTAERATTFKAVYGVLYSMETSPTGIRATLDRKGAIAPFGKVVEVGARIQIAAPATSKGLVFQGWLDGVTTRIRWITVGHTPLSFRALFAEASQIVTLVIESQPNGAPVTVNDETQAAPFTVEQQTGSVTAISCARKSNGMVWVKWMEDGGDRERQIVATQTRTFTCVYGYELEVNSSPWYVKIQAKGKGGETPYTWAFEEAETVELTAPEFSGELKFLKWSDGDLNRVKLVEMNGPQKVTAVYGAKRTITSDPPGLVVRINADTYTTPVTMYHPVGQYLRLEPKPMENSDILEFSHWKEYPNKERITTILVRRSQLTYTAVYKAVASGVPITVTSQPEGLVLTFTKGNNSQVKKATPFVTYMTVGNIATVTAPQSLEELRFSRWEDGVSTREREVTATEISQTFKAIYSNKVILQSIPSGLDIMFNWENVTTPAESYAEIGSEMKIYGWQHLNNLKFDQWAEGGRMRKTVVKTEETQTFVAQYVPA</sequence>
<keyword evidence="6" id="KW-1185">Reference proteome</keyword>
<dbReference type="EMBL" id="JAMWBK010000006">
    <property type="protein sequence ID" value="KAJ8904174.1"/>
    <property type="molecule type" value="Genomic_DNA"/>
</dbReference>
<feature type="signal peptide" evidence="2">
    <location>
        <begin position="1"/>
        <end position="30"/>
    </location>
</feature>
<evidence type="ECO:0000259" key="4">
    <source>
        <dbReference type="Pfam" id="PF13205"/>
    </source>
</evidence>
<dbReference type="InterPro" id="IPR032812">
    <property type="entry name" value="SbsA_Ig"/>
</dbReference>
<feature type="chain" id="PRO_5043967435" description="Glucose/Sorbosone dehydrogenase domain-containing protein" evidence="2">
    <location>
        <begin position="31"/>
        <end position="1499"/>
    </location>
</feature>
<dbReference type="SUPFAM" id="SSF50952">
    <property type="entry name" value="Soluble quinoprotein glucose dehydrogenase"/>
    <property type="match status" value="1"/>
</dbReference>
<dbReference type="InterPro" id="IPR012938">
    <property type="entry name" value="Glc/Sorbosone_DH"/>
</dbReference>
<dbReference type="InterPro" id="IPR011042">
    <property type="entry name" value="6-blade_b-propeller_TolB-like"/>
</dbReference>
<dbReference type="PANTHER" id="PTHR19328">
    <property type="entry name" value="HEDGEHOG-INTERACTING PROTEIN"/>
    <property type="match status" value="1"/>
</dbReference>